<dbReference type="Proteomes" id="UP001147752">
    <property type="component" value="Unassembled WGS sequence"/>
</dbReference>
<dbReference type="AlphaFoldDB" id="A0A9W9RAJ9"/>
<dbReference type="InterPro" id="IPR001163">
    <property type="entry name" value="Sm_dom_euk/arc"/>
</dbReference>
<dbReference type="PANTHER" id="PTHR11021">
    <property type="entry name" value="SMALL NUCLEAR RIBONUCLEOPROTEIN F SNRNP-F"/>
    <property type="match status" value="1"/>
</dbReference>
<evidence type="ECO:0000256" key="5">
    <source>
        <dbReference type="ARBA" id="ARBA00022884"/>
    </source>
</evidence>
<organism evidence="13 14">
    <name type="scientific">Penicillium concentricum</name>
    <dbReference type="NCBI Taxonomy" id="293559"/>
    <lineage>
        <taxon>Eukaryota</taxon>
        <taxon>Fungi</taxon>
        <taxon>Dikarya</taxon>
        <taxon>Ascomycota</taxon>
        <taxon>Pezizomycotina</taxon>
        <taxon>Eurotiomycetes</taxon>
        <taxon>Eurotiomycetidae</taxon>
        <taxon>Eurotiales</taxon>
        <taxon>Aspergillaceae</taxon>
        <taxon>Penicillium</taxon>
    </lineage>
</organism>
<dbReference type="GO" id="GO:0034715">
    <property type="term" value="C:pICln-Sm protein complex"/>
    <property type="evidence" value="ECO:0007669"/>
    <property type="project" value="TreeGrafter"/>
</dbReference>
<name>A0A9W9RAJ9_9EURO</name>
<proteinExistence type="inferred from homology"/>
<evidence type="ECO:0000256" key="8">
    <source>
        <dbReference type="ARBA" id="ARBA00023274"/>
    </source>
</evidence>
<keyword evidence="7 11" id="KW-0539">Nucleus</keyword>
<dbReference type="CDD" id="cd01722">
    <property type="entry name" value="Sm_F"/>
    <property type="match status" value="1"/>
</dbReference>
<evidence type="ECO:0000313" key="14">
    <source>
        <dbReference type="Proteomes" id="UP001147752"/>
    </source>
</evidence>
<dbReference type="InterPro" id="IPR016487">
    <property type="entry name" value="Lsm6/sSmF"/>
</dbReference>
<evidence type="ECO:0000256" key="1">
    <source>
        <dbReference type="ARBA" id="ARBA00004123"/>
    </source>
</evidence>
<dbReference type="InterPro" id="IPR034100">
    <property type="entry name" value="Sm_F"/>
</dbReference>
<dbReference type="GO" id="GO:0005685">
    <property type="term" value="C:U1 snRNP"/>
    <property type="evidence" value="ECO:0007669"/>
    <property type="project" value="TreeGrafter"/>
</dbReference>
<dbReference type="GO" id="GO:0003723">
    <property type="term" value="F:RNA binding"/>
    <property type="evidence" value="ECO:0007669"/>
    <property type="project" value="UniProtKB-UniRule"/>
</dbReference>
<dbReference type="Gene3D" id="2.30.30.100">
    <property type="match status" value="1"/>
</dbReference>
<dbReference type="InterPro" id="IPR047575">
    <property type="entry name" value="Sm"/>
</dbReference>
<comment type="caution">
    <text evidence="13">The sequence shown here is derived from an EMBL/GenBank/DDBJ whole genome shotgun (WGS) entry which is preliminary data.</text>
</comment>
<evidence type="ECO:0000256" key="3">
    <source>
        <dbReference type="ARBA" id="ARBA00022664"/>
    </source>
</evidence>
<accession>A0A9W9RAJ9</accession>
<keyword evidence="4 11" id="KW-0747">Spliceosome</keyword>
<evidence type="ECO:0000259" key="12">
    <source>
        <dbReference type="PROSITE" id="PS52002"/>
    </source>
</evidence>
<dbReference type="Pfam" id="PF01423">
    <property type="entry name" value="LSM"/>
    <property type="match status" value="1"/>
</dbReference>
<gene>
    <name evidence="13" type="ORF">N7517_011235</name>
</gene>
<keyword evidence="5 11" id="KW-0694">RNA-binding</keyword>
<dbReference type="SUPFAM" id="SSF50182">
    <property type="entry name" value="Sm-like ribonucleoproteins"/>
    <property type="match status" value="1"/>
</dbReference>
<dbReference type="RefSeq" id="XP_056574773.1">
    <property type="nucleotide sequence ID" value="XM_056728958.1"/>
</dbReference>
<keyword evidence="3 11" id="KW-0507">mRNA processing</keyword>
<reference evidence="13" key="2">
    <citation type="journal article" date="2023" name="IMA Fungus">
        <title>Comparative genomic study of the Penicillium genus elucidates a diverse pangenome and 15 lateral gene transfer events.</title>
        <authorList>
            <person name="Petersen C."/>
            <person name="Sorensen T."/>
            <person name="Nielsen M.R."/>
            <person name="Sondergaard T.E."/>
            <person name="Sorensen J.L."/>
            <person name="Fitzpatrick D.A."/>
            <person name="Frisvad J.C."/>
            <person name="Nielsen K.L."/>
        </authorList>
    </citation>
    <scope>NUCLEOTIDE SEQUENCE</scope>
    <source>
        <strain evidence="13">IBT 3081</strain>
    </source>
</reference>
<dbReference type="PANTHER" id="PTHR11021:SF0">
    <property type="entry name" value="SMALL NUCLEAR RIBONUCLEOPROTEIN F"/>
    <property type="match status" value="1"/>
</dbReference>
<dbReference type="OrthoDB" id="10248838at2759"/>
<keyword evidence="6 11" id="KW-0508">mRNA splicing</keyword>
<dbReference type="InterPro" id="IPR010920">
    <property type="entry name" value="LSM_dom_sf"/>
</dbReference>
<evidence type="ECO:0000256" key="9">
    <source>
        <dbReference type="ARBA" id="ARBA00025892"/>
    </source>
</evidence>
<evidence type="ECO:0000256" key="6">
    <source>
        <dbReference type="ARBA" id="ARBA00023187"/>
    </source>
</evidence>
<comment type="subcellular location">
    <subcellularLocation>
        <location evidence="1 11">Nucleus</location>
    </subcellularLocation>
</comment>
<evidence type="ECO:0000256" key="2">
    <source>
        <dbReference type="ARBA" id="ARBA00007927"/>
    </source>
</evidence>
<dbReference type="GO" id="GO:0000398">
    <property type="term" value="P:mRNA splicing, via spliceosome"/>
    <property type="evidence" value="ECO:0007669"/>
    <property type="project" value="InterPro"/>
</dbReference>
<reference evidence="13" key="1">
    <citation type="submission" date="2022-12" db="EMBL/GenBank/DDBJ databases">
        <authorList>
            <person name="Petersen C."/>
        </authorList>
    </citation>
    <scope>NUCLEOTIDE SEQUENCE</scope>
    <source>
        <strain evidence="13">IBT 3081</strain>
    </source>
</reference>
<evidence type="ECO:0000256" key="11">
    <source>
        <dbReference type="PIRNR" id="PIRNR006609"/>
    </source>
</evidence>
<dbReference type="EMBL" id="JAPZBT010000006">
    <property type="protein sequence ID" value="KAJ5356626.1"/>
    <property type="molecule type" value="Genomic_DNA"/>
</dbReference>
<comment type="subunit">
    <text evidence="9">Component of the heptameric LSM1-LSM7 complex, which consists of LSM1, LSM2, LSM3, LSM4, LSM5, LSM6 and LSM7. Component of the heptameric LSM2-LSM8 complex, which consists of LSM2, LSM3, LSM4, LSM5, LSM6, LSM7 and LSM8. The LSm subunits form a seven-membered ring structure with a doughnut shape.</text>
</comment>
<dbReference type="GO" id="GO:0071013">
    <property type="term" value="C:catalytic step 2 spliceosome"/>
    <property type="evidence" value="ECO:0007669"/>
    <property type="project" value="TreeGrafter"/>
</dbReference>
<feature type="domain" description="Sm" evidence="12">
    <location>
        <begin position="7"/>
        <end position="80"/>
    </location>
</feature>
<dbReference type="GeneID" id="81468141"/>
<sequence length="88" mass="9960">MSFQPLNPRPFLQARVGTEVLIRLKWGQTEYKGTLESIDSYMNVLLRDTQEFIDGKATGALGLVLIRCNNILYMGSADAIEVTDMEYK</sequence>
<evidence type="ECO:0000313" key="13">
    <source>
        <dbReference type="EMBL" id="KAJ5356626.1"/>
    </source>
</evidence>
<evidence type="ECO:0000256" key="4">
    <source>
        <dbReference type="ARBA" id="ARBA00022728"/>
    </source>
</evidence>
<keyword evidence="8 11" id="KW-0687">Ribonucleoprotein</keyword>
<protein>
    <recommendedName>
        <fullName evidence="10">Sm protein F</fullName>
    </recommendedName>
</protein>
<keyword evidence="14" id="KW-1185">Reference proteome</keyword>
<dbReference type="PIRSF" id="PIRSF006609">
    <property type="entry name" value="snRNP_SmF"/>
    <property type="match status" value="1"/>
</dbReference>
<evidence type="ECO:0000256" key="7">
    <source>
        <dbReference type="ARBA" id="ARBA00023242"/>
    </source>
</evidence>
<comment type="similarity">
    <text evidence="2 11">Belongs to the snRNP Sm proteins family. SmF/LSm6 subfamily.</text>
</comment>
<evidence type="ECO:0000256" key="10">
    <source>
        <dbReference type="ARBA" id="ARBA00030144"/>
    </source>
</evidence>
<dbReference type="PROSITE" id="PS52002">
    <property type="entry name" value="SM"/>
    <property type="match status" value="1"/>
</dbReference>
<dbReference type="FunFam" id="2.30.30.100:FF:000055">
    <property type="entry name" value="Probable small nuclear ribonucleoprotein F"/>
    <property type="match status" value="1"/>
</dbReference>
<dbReference type="SMART" id="SM00651">
    <property type="entry name" value="Sm"/>
    <property type="match status" value="1"/>
</dbReference>